<feature type="transmembrane region" description="Helical" evidence="7">
    <location>
        <begin position="221"/>
        <end position="243"/>
    </location>
</feature>
<evidence type="ECO:0000313" key="9">
    <source>
        <dbReference type="EMBL" id="MEQ2425910.1"/>
    </source>
</evidence>
<feature type="transmembrane region" description="Helical" evidence="7">
    <location>
        <begin position="77"/>
        <end position="102"/>
    </location>
</feature>
<dbReference type="InterPro" id="IPR000515">
    <property type="entry name" value="MetI-like"/>
</dbReference>
<dbReference type="RefSeq" id="WP_150846512.1">
    <property type="nucleotide sequence ID" value="NZ_JBBMFM010000045.1"/>
</dbReference>
<comment type="subcellular location">
    <subcellularLocation>
        <location evidence="1 7">Cell membrane</location>
        <topology evidence="1 7">Multi-pass membrane protein</topology>
    </subcellularLocation>
</comment>
<organism evidence="9 10">
    <name type="scientific">Enterocloster hominis</name>
    <name type="common">ex Hitch et al. 2024</name>
    <dbReference type="NCBI Taxonomy" id="1917870"/>
    <lineage>
        <taxon>Bacteria</taxon>
        <taxon>Bacillati</taxon>
        <taxon>Bacillota</taxon>
        <taxon>Clostridia</taxon>
        <taxon>Lachnospirales</taxon>
        <taxon>Lachnospiraceae</taxon>
        <taxon>Enterocloster</taxon>
    </lineage>
</organism>
<reference evidence="9 10" key="1">
    <citation type="submission" date="2024-03" db="EMBL/GenBank/DDBJ databases">
        <title>Human intestinal bacterial collection.</title>
        <authorList>
            <person name="Pauvert C."/>
            <person name="Hitch T.C.A."/>
            <person name="Clavel T."/>
        </authorList>
    </citation>
    <scope>NUCLEOTIDE SEQUENCE [LARGE SCALE GENOMIC DNA]</scope>
    <source>
        <strain evidence="9 10">CLA-SR-H021</strain>
    </source>
</reference>
<protein>
    <submittedName>
        <fullName evidence="9">Sugar ABC transporter permease</fullName>
    </submittedName>
</protein>
<dbReference type="PANTHER" id="PTHR43005">
    <property type="entry name" value="BLR7065 PROTEIN"/>
    <property type="match status" value="1"/>
</dbReference>
<evidence type="ECO:0000256" key="5">
    <source>
        <dbReference type="ARBA" id="ARBA00022989"/>
    </source>
</evidence>
<dbReference type="PROSITE" id="PS50928">
    <property type="entry name" value="ABC_TM1"/>
    <property type="match status" value="1"/>
</dbReference>
<sequence length="297" mass="33203">MQENRTKVLFSDRILKNILPYILIAPVVIYIVCVMVFPFCWALYISFTDKVIGVEGKFAGLKNYIELLMDPIFQKSILHTFVFTGGSVIAKLILGIAMAVVLNEKIKCRNVFRSILLLPWTIPTVVVVLVWQWMFSDVGGVLNALLQMAGVSKPVLWLSKPGTAMFSVILVNVWKGAPFIAISVLAGLQNISPEYYEAASIDGANICQRFIRITLPLLRDVIFLAALMTTIWTLNNFEVIWLLTKGGPSNATNVVAVYSYIMAFRNNNLSKAIATSVLFLPFMMLLINKVTKKSLEE</sequence>
<accession>A0ABV1D7F2</accession>
<evidence type="ECO:0000256" key="7">
    <source>
        <dbReference type="RuleBase" id="RU363032"/>
    </source>
</evidence>
<keyword evidence="6 7" id="KW-0472">Membrane</keyword>
<feature type="transmembrane region" description="Helical" evidence="7">
    <location>
        <begin position="21"/>
        <end position="44"/>
    </location>
</feature>
<evidence type="ECO:0000256" key="4">
    <source>
        <dbReference type="ARBA" id="ARBA00022692"/>
    </source>
</evidence>
<comment type="similarity">
    <text evidence="7">Belongs to the binding-protein-dependent transport system permease family.</text>
</comment>
<name>A0ABV1D7F2_9FIRM</name>
<evidence type="ECO:0000259" key="8">
    <source>
        <dbReference type="PROSITE" id="PS50928"/>
    </source>
</evidence>
<feature type="transmembrane region" description="Helical" evidence="7">
    <location>
        <begin position="114"/>
        <end position="135"/>
    </location>
</feature>
<keyword evidence="2 7" id="KW-0813">Transport</keyword>
<dbReference type="Pfam" id="PF00528">
    <property type="entry name" value="BPD_transp_1"/>
    <property type="match status" value="1"/>
</dbReference>
<dbReference type="Proteomes" id="UP001454086">
    <property type="component" value="Unassembled WGS sequence"/>
</dbReference>
<feature type="transmembrane region" description="Helical" evidence="7">
    <location>
        <begin position="269"/>
        <end position="287"/>
    </location>
</feature>
<evidence type="ECO:0000256" key="1">
    <source>
        <dbReference type="ARBA" id="ARBA00004651"/>
    </source>
</evidence>
<dbReference type="Gene3D" id="1.10.3720.10">
    <property type="entry name" value="MetI-like"/>
    <property type="match status" value="1"/>
</dbReference>
<dbReference type="CDD" id="cd06261">
    <property type="entry name" value="TM_PBP2"/>
    <property type="match status" value="1"/>
</dbReference>
<keyword evidence="4 7" id="KW-0812">Transmembrane</keyword>
<comment type="caution">
    <text evidence="9">The sequence shown here is derived from an EMBL/GenBank/DDBJ whole genome shotgun (WGS) entry which is preliminary data.</text>
</comment>
<keyword evidence="10" id="KW-1185">Reference proteome</keyword>
<proteinExistence type="inferred from homology"/>
<keyword evidence="5 7" id="KW-1133">Transmembrane helix</keyword>
<gene>
    <name evidence="9" type="ORF">WMQ36_13090</name>
</gene>
<dbReference type="SUPFAM" id="SSF161098">
    <property type="entry name" value="MetI-like"/>
    <property type="match status" value="1"/>
</dbReference>
<dbReference type="InterPro" id="IPR035906">
    <property type="entry name" value="MetI-like_sf"/>
</dbReference>
<evidence type="ECO:0000256" key="3">
    <source>
        <dbReference type="ARBA" id="ARBA00022475"/>
    </source>
</evidence>
<evidence type="ECO:0000256" key="2">
    <source>
        <dbReference type="ARBA" id="ARBA00022448"/>
    </source>
</evidence>
<feature type="domain" description="ABC transmembrane type-1" evidence="8">
    <location>
        <begin position="77"/>
        <end position="288"/>
    </location>
</feature>
<dbReference type="PANTHER" id="PTHR43005:SF1">
    <property type="entry name" value="SPERMIDINE_PUTRESCINE TRANSPORT SYSTEM PERMEASE PROTEIN"/>
    <property type="match status" value="1"/>
</dbReference>
<keyword evidence="3" id="KW-1003">Cell membrane</keyword>
<dbReference type="EMBL" id="JBBMFM010000045">
    <property type="protein sequence ID" value="MEQ2425910.1"/>
    <property type="molecule type" value="Genomic_DNA"/>
</dbReference>
<evidence type="ECO:0000313" key="10">
    <source>
        <dbReference type="Proteomes" id="UP001454086"/>
    </source>
</evidence>
<evidence type="ECO:0000256" key="6">
    <source>
        <dbReference type="ARBA" id="ARBA00023136"/>
    </source>
</evidence>